<accession>A0AAE1IXS4</accession>
<dbReference type="Pfam" id="PF08268">
    <property type="entry name" value="FBA_3"/>
    <property type="match status" value="1"/>
</dbReference>
<dbReference type="Gene3D" id="1.20.1280.50">
    <property type="match status" value="1"/>
</dbReference>
<dbReference type="PROSITE" id="PS50181">
    <property type="entry name" value="FBOX"/>
    <property type="match status" value="1"/>
</dbReference>
<evidence type="ECO:0000313" key="2">
    <source>
        <dbReference type="EMBL" id="KAK4259890.1"/>
    </source>
</evidence>
<dbReference type="CDD" id="cd22157">
    <property type="entry name" value="F-box_AtFBW1-like"/>
    <property type="match status" value="1"/>
</dbReference>
<proteinExistence type="predicted"/>
<dbReference type="NCBIfam" id="TIGR01640">
    <property type="entry name" value="F_box_assoc_1"/>
    <property type="match status" value="1"/>
</dbReference>
<protein>
    <recommendedName>
        <fullName evidence="1">F-box domain-containing protein</fullName>
    </recommendedName>
</protein>
<dbReference type="Pfam" id="PF00646">
    <property type="entry name" value="F-box"/>
    <property type="match status" value="1"/>
</dbReference>
<dbReference type="InterPro" id="IPR050796">
    <property type="entry name" value="SCF_F-box_component"/>
</dbReference>
<dbReference type="InterPro" id="IPR017451">
    <property type="entry name" value="F-box-assoc_interact_dom"/>
</dbReference>
<dbReference type="SUPFAM" id="SSF81383">
    <property type="entry name" value="F-box domain"/>
    <property type="match status" value="1"/>
</dbReference>
<dbReference type="AlphaFoldDB" id="A0AAE1IXS4"/>
<comment type="caution">
    <text evidence="2">The sequence shown here is derived from an EMBL/GenBank/DDBJ whole genome shotgun (WGS) entry which is preliminary data.</text>
</comment>
<feature type="domain" description="F-box" evidence="1">
    <location>
        <begin position="10"/>
        <end position="50"/>
    </location>
</feature>
<organism evidence="2 3">
    <name type="scientific">Acacia crassicarpa</name>
    <name type="common">northern wattle</name>
    <dbReference type="NCBI Taxonomy" id="499986"/>
    <lineage>
        <taxon>Eukaryota</taxon>
        <taxon>Viridiplantae</taxon>
        <taxon>Streptophyta</taxon>
        <taxon>Embryophyta</taxon>
        <taxon>Tracheophyta</taxon>
        <taxon>Spermatophyta</taxon>
        <taxon>Magnoliopsida</taxon>
        <taxon>eudicotyledons</taxon>
        <taxon>Gunneridae</taxon>
        <taxon>Pentapetalae</taxon>
        <taxon>rosids</taxon>
        <taxon>fabids</taxon>
        <taxon>Fabales</taxon>
        <taxon>Fabaceae</taxon>
        <taxon>Caesalpinioideae</taxon>
        <taxon>mimosoid clade</taxon>
        <taxon>Acacieae</taxon>
        <taxon>Acacia</taxon>
    </lineage>
</organism>
<dbReference type="SMART" id="SM00256">
    <property type="entry name" value="FBOX"/>
    <property type="match status" value="1"/>
</dbReference>
<sequence>MKSQQVAPFLPREIIVDILKLLPVKTLIRFQCVSKHWKNIIKSPSFITDHLHHSSQHRPCLLFHEFLNYDCLELYLLNFKMQVVEVQNIPLVEGGLWIVGSSNGLLCIRIDKYAKPISPPVLFLWNPAFRDVRPVFPTFPDFDGDCQIGFGYSPIVNDYKIVGLYLSKYDYQVQVVEVYSLSKGSWRNIEVFDLGGLTITGSAGFTVNGAIFWIGYKRDIGGGCEYATVSFDIANEEFSLMPVPDVDRDLTFGANFTEFEQRLAILFPTKIENPESCLIELWMLEECTCRSGERWSWVKKYVFSPAYLHPITIWRNEIVGICHRLPGEEGPEIVERIVLSNITSTELKVLFDRVYVAFNYVESLVPVRNIHIEES</sequence>
<keyword evidence="3" id="KW-1185">Reference proteome</keyword>
<dbReference type="EMBL" id="JAWXYG010000011">
    <property type="protein sequence ID" value="KAK4259890.1"/>
    <property type="molecule type" value="Genomic_DNA"/>
</dbReference>
<evidence type="ECO:0000313" key="3">
    <source>
        <dbReference type="Proteomes" id="UP001293593"/>
    </source>
</evidence>
<name>A0AAE1IXS4_9FABA</name>
<dbReference type="Proteomes" id="UP001293593">
    <property type="component" value="Unassembled WGS sequence"/>
</dbReference>
<reference evidence="2" key="1">
    <citation type="submission" date="2023-10" db="EMBL/GenBank/DDBJ databases">
        <title>Chromosome-level genome of the transformable northern wattle, Acacia crassicarpa.</title>
        <authorList>
            <person name="Massaro I."/>
            <person name="Sinha N.R."/>
            <person name="Poethig S."/>
            <person name="Leichty A.R."/>
        </authorList>
    </citation>
    <scope>NUCLEOTIDE SEQUENCE</scope>
    <source>
        <strain evidence="2">Acra3RX</strain>
        <tissue evidence="2">Leaf</tissue>
    </source>
</reference>
<dbReference type="InterPro" id="IPR013187">
    <property type="entry name" value="F-box-assoc_dom_typ3"/>
</dbReference>
<evidence type="ECO:0000259" key="1">
    <source>
        <dbReference type="PROSITE" id="PS50181"/>
    </source>
</evidence>
<dbReference type="InterPro" id="IPR036047">
    <property type="entry name" value="F-box-like_dom_sf"/>
</dbReference>
<dbReference type="InterPro" id="IPR001810">
    <property type="entry name" value="F-box_dom"/>
</dbReference>
<gene>
    <name evidence="2" type="ORF">QN277_006178</name>
</gene>
<dbReference type="PANTHER" id="PTHR31672">
    <property type="entry name" value="BNACNNG10540D PROTEIN"/>
    <property type="match status" value="1"/>
</dbReference>
<dbReference type="PANTHER" id="PTHR31672:SF13">
    <property type="entry name" value="F-BOX PROTEIN CPR30-LIKE"/>
    <property type="match status" value="1"/>
</dbReference>